<dbReference type="InterPro" id="IPR018490">
    <property type="entry name" value="cNMP-bd_dom_sf"/>
</dbReference>
<reference evidence="8" key="1">
    <citation type="submission" date="2020-06" db="EMBL/GenBank/DDBJ databases">
        <title>Stable isotope informed genome-resolved metagenomics uncovers potential trophic interactions in rhizosphere soil.</title>
        <authorList>
            <person name="Starr E.P."/>
            <person name="Shi S."/>
            <person name="Blazewicz S.J."/>
            <person name="Koch B.J."/>
            <person name="Probst A.J."/>
            <person name="Hungate B.A."/>
            <person name="Pett-Ridge J."/>
            <person name="Firestone M.K."/>
            <person name="Banfield J.F."/>
        </authorList>
    </citation>
    <scope>NUCLEOTIDE SEQUENCE</scope>
    <source>
        <strain evidence="8">YM_69_17</strain>
    </source>
</reference>
<evidence type="ECO:0000256" key="2">
    <source>
        <dbReference type="ARBA" id="ARBA00023125"/>
    </source>
</evidence>
<dbReference type="Gene3D" id="1.10.10.10">
    <property type="entry name" value="Winged helix-like DNA-binding domain superfamily/Winged helix DNA-binding domain"/>
    <property type="match status" value="1"/>
</dbReference>
<evidence type="ECO:0000256" key="3">
    <source>
        <dbReference type="ARBA" id="ARBA00023163"/>
    </source>
</evidence>
<dbReference type="SMART" id="SM00419">
    <property type="entry name" value="HTH_CRP"/>
    <property type="match status" value="1"/>
</dbReference>
<dbReference type="InterPro" id="IPR012318">
    <property type="entry name" value="HTH_CRP"/>
</dbReference>
<evidence type="ECO:0000313" key="9">
    <source>
        <dbReference type="Proteomes" id="UP000700706"/>
    </source>
</evidence>
<name>A0A952FLD3_9PROT</name>
<comment type="caution">
    <text evidence="8">The sequence shown here is derived from an EMBL/GenBank/DDBJ whole genome shotgun (WGS) entry which is preliminary data.</text>
</comment>
<feature type="domain" description="Response regulatory" evidence="6">
    <location>
        <begin position="253"/>
        <end position="363"/>
    </location>
</feature>
<evidence type="ECO:0000256" key="5">
    <source>
        <dbReference type="SAM" id="MobiDB-lite"/>
    </source>
</evidence>
<dbReference type="InterPro" id="IPR000595">
    <property type="entry name" value="cNMP-bd_dom"/>
</dbReference>
<dbReference type="Proteomes" id="UP000700706">
    <property type="component" value="Unassembled WGS sequence"/>
</dbReference>
<dbReference type="InterPro" id="IPR001789">
    <property type="entry name" value="Sig_transdc_resp-reg_receiver"/>
</dbReference>
<protein>
    <submittedName>
        <fullName evidence="8">Helix-turn-helix domain-containing protein</fullName>
    </submittedName>
</protein>
<dbReference type="AlphaFoldDB" id="A0A952FLD3"/>
<keyword evidence="3" id="KW-0804">Transcription</keyword>
<proteinExistence type="predicted"/>
<evidence type="ECO:0000256" key="1">
    <source>
        <dbReference type="ARBA" id="ARBA00023015"/>
    </source>
</evidence>
<dbReference type="GO" id="GO:0006355">
    <property type="term" value="P:regulation of DNA-templated transcription"/>
    <property type="evidence" value="ECO:0007669"/>
    <property type="project" value="InterPro"/>
</dbReference>
<dbReference type="InterPro" id="IPR011006">
    <property type="entry name" value="CheY-like_superfamily"/>
</dbReference>
<dbReference type="Pfam" id="PF13545">
    <property type="entry name" value="HTH_Crp_2"/>
    <property type="match status" value="1"/>
</dbReference>
<dbReference type="InterPro" id="IPR036390">
    <property type="entry name" value="WH_DNA-bd_sf"/>
</dbReference>
<dbReference type="SUPFAM" id="SSF46785">
    <property type="entry name" value="Winged helix' DNA-binding domain"/>
    <property type="match status" value="1"/>
</dbReference>
<dbReference type="CDD" id="cd00038">
    <property type="entry name" value="CAP_ED"/>
    <property type="match status" value="1"/>
</dbReference>
<dbReference type="EMBL" id="JAEKLZ010000234">
    <property type="protein sequence ID" value="MBW8726767.1"/>
    <property type="molecule type" value="Genomic_DNA"/>
</dbReference>
<evidence type="ECO:0000256" key="4">
    <source>
        <dbReference type="PROSITE-ProRule" id="PRU00169"/>
    </source>
</evidence>
<dbReference type="Pfam" id="PF00027">
    <property type="entry name" value="cNMP_binding"/>
    <property type="match status" value="1"/>
</dbReference>
<keyword evidence="4" id="KW-0597">Phosphoprotein</keyword>
<dbReference type="InterPro" id="IPR036388">
    <property type="entry name" value="WH-like_DNA-bd_sf"/>
</dbReference>
<feature type="modified residue" description="4-aspartylphosphate" evidence="4">
    <location>
        <position position="304"/>
    </location>
</feature>
<dbReference type="PROSITE" id="PS51063">
    <property type="entry name" value="HTH_CRP_2"/>
    <property type="match status" value="1"/>
</dbReference>
<dbReference type="GO" id="GO:0000160">
    <property type="term" value="P:phosphorelay signal transduction system"/>
    <property type="evidence" value="ECO:0007669"/>
    <property type="project" value="InterPro"/>
</dbReference>
<keyword evidence="1" id="KW-0805">Transcription regulation</keyword>
<feature type="domain" description="HTH crp-type" evidence="7">
    <location>
        <begin position="133"/>
        <end position="207"/>
    </location>
</feature>
<evidence type="ECO:0000313" key="8">
    <source>
        <dbReference type="EMBL" id="MBW8726767.1"/>
    </source>
</evidence>
<dbReference type="GO" id="GO:0003677">
    <property type="term" value="F:DNA binding"/>
    <property type="evidence" value="ECO:0007669"/>
    <property type="project" value="UniProtKB-KW"/>
</dbReference>
<feature type="region of interest" description="Disordered" evidence="5">
    <location>
        <begin position="226"/>
        <end position="248"/>
    </location>
</feature>
<sequence>MARPQLDLFPPAVRARLVAADQTHLTKGGRTDWTGRDCLHLVRSGWLAQFRTLTDGRRHILRFLMPGDLVGLTAQFSGTAPAPAVALTEARVAAVPVVELIDPGSAASLQQVCAILALENVRAHETLLSLGCLGADERLAALLLSLFERAEARDLVSDRGLRLPLTQQDIADALGISPVHTNRMVMKLQRAGLVRLKSEWLQIFDGPGLEAVAQWPRPMAWTRRSDQASARLAEVQQTPRPKAPPRPEHAARRILVVEDDQFLALHMQAILSSLGFEVLGPAPSLESGLRLVAETDRLDAAVLDVRLDQGQRVFPVARMLQQRRIPFSFMTGYTDPELDGFEAPVIQKPLETDSVAAVIEQLIH</sequence>
<accession>A0A952FLD3</accession>
<keyword evidence="2" id="KW-0238">DNA-binding</keyword>
<organism evidence="8 9">
    <name type="scientific">Inquilinus limosus</name>
    <dbReference type="NCBI Taxonomy" id="171674"/>
    <lineage>
        <taxon>Bacteria</taxon>
        <taxon>Pseudomonadati</taxon>
        <taxon>Pseudomonadota</taxon>
        <taxon>Alphaproteobacteria</taxon>
        <taxon>Rhodospirillales</taxon>
        <taxon>Rhodospirillaceae</taxon>
        <taxon>Inquilinus</taxon>
    </lineage>
</organism>
<dbReference type="CDD" id="cd00092">
    <property type="entry name" value="HTH_CRP"/>
    <property type="match status" value="1"/>
</dbReference>
<dbReference type="Gene3D" id="2.60.120.10">
    <property type="entry name" value="Jelly Rolls"/>
    <property type="match status" value="1"/>
</dbReference>
<dbReference type="PROSITE" id="PS50110">
    <property type="entry name" value="RESPONSE_REGULATORY"/>
    <property type="match status" value="1"/>
</dbReference>
<gene>
    <name evidence="8" type="ORF">JF625_16675</name>
</gene>
<dbReference type="SUPFAM" id="SSF52172">
    <property type="entry name" value="CheY-like"/>
    <property type="match status" value="1"/>
</dbReference>
<dbReference type="Gene3D" id="3.40.50.2300">
    <property type="match status" value="1"/>
</dbReference>
<evidence type="ECO:0000259" key="7">
    <source>
        <dbReference type="PROSITE" id="PS51063"/>
    </source>
</evidence>
<dbReference type="InterPro" id="IPR014710">
    <property type="entry name" value="RmlC-like_jellyroll"/>
</dbReference>
<dbReference type="SUPFAM" id="SSF51206">
    <property type="entry name" value="cAMP-binding domain-like"/>
    <property type="match status" value="1"/>
</dbReference>
<dbReference type="SMART" id="SM00448">
    <property type="entry name" value="REC"/>
    <property type="match status" value="1"/>
</dbReference>
<evidence type="ECO:0000259" key="6">
    <source>
        <dbReference type="PROSITE" id="PS50110"/>
    </source>
</evidence>